<evidence type="ECO:0000256" key="2">
    <source>
        <dbReference type="ARBA" id="ARBA00001946"/>
    </source>
</evidence>
<protein>
    <recommendedName>
        <fullName evidence="7">Nudix hydrolase domain-containing protein</fullName>
    </recommendedName>
</protein>
<proteinExistence type="predicted"/>
<keyword evidence="4" id="KW-0378">Hydrolase</keyword>
<evidence type="ECO:0000259" key="7">
    <source>
        <dbReference type="PROSITE" id="PS51462"/>
    </source>
</evidence>
<keyword evidence="6" id="KW-0464">Manganese</keyword>
<dbReference type="eggNOG" id="COG0494">
    <property type="taxonomic scope" value="Bacteria"/>
</dbReference>
<keyword evidence="5" id="KW-0460">Magnesium</keyword>
<accession>L7KL27</accession>
<reference evidence="8 9" key="1">
    <citation type="submission" date="2012-12" db="EMBL/GenBank/DDBJ databases">
        <title>Whole genome shotgun sequence of Gordonia aichiensis NBRC 108223.</title>
        <authorList>
            <person name="Isaki-Nakamura S."/>
            <person name="Hosoyama A."/>
            <person name="Tsuchikane K."/>
            <person name="Ando Y."/>
            <person name="Baba S."/>
            <person name="Ohji S."/>
            <person name="Hamada M."/>
            <person name="Tamura T."/>
            <person name="Yamazoe A."/>
            <person name="Yamazaki S."/>
            <person name="Fujita N."/>
        </authorList>
    </citation>
    <scope>NUCLEOTIDE SEQUENCE [LARGE SCALE GENOMIC DNA]</scope>
    <source>
        <strain evidence="8 9">NBRC 108223</strain>
    </source>
</reference>
<dbReference type="GO" id="GO:0046872">
    <property type="term" value="F:metal ion binding"/>
    <property type="evidence" value="ECO:0007669"/>
    <property type="project" value="UniProtKB-KW"/>
</dbReference>
<dbReference type="GO" id="GO:0016818">
    <property type="term" value="F:hydrolase activity, acting on acid anhydrides, in phosphorus-containing anhydrides"/>
    <property type="evidence" value="ECO:0007669"/>
    <property type="project" value="InterPro"/>
</dbReference>
<evidence type="ECO:0000256" key="1">
    <source>
        <dbReference type="ARBA" id="ARBA00001936"/>
    </source>
</evidence>
<dbReference type="EMBL" id="BANR01000010">
    <property type="protein sequence ID" value="GAC49196.1"/>
    <property type="molecule type" value="Genomic_DNA"/>
</dbReference>
<sequence>MQIPLDGAYATTQRRITKQRTLFVDPRIRLPEKMLASAAPSDVGRKSAPASAASVVLLRDGKRGVEAYLQIRASTMAFAGGRPAFPGGRIDDGDHDEIRGWVGPGRSEWARWLGVDDGNAGAIIAAAVRETFEESGYLLASPSDGTDLSDLTTDDWRKDRELLSEHKISLADLLGSRHLHIRTDWLKPWSAWVTPEFEPRRFHTWFLMARCPQEQDVLGVSRESISSRWITPSDALRQADAGSLPLLPPQYCTLLELYGHRDRTSVFSAAREVSTVRPGLATDDDGTYLDLPDELVELGLATAEQMYPNPEGRS</sequence>
<evidence type="ECO:0000313" key="8">
    <source>
        <dbReference type="EMBL" id="GAC49196.1"/>
    </source>
</evidence>
<dbReference type="CDD" id="cd18870">
    <property type="entry name" value="NUDIX_AcylCoAdiphos_Nudt19"/>
    <property type="match status" value="1"/>
</dbReference>
<dbReference type="InterPro" id="IPR039121">
    <property type="entry name" value="NUDT19"/>
</dbReference>
<evidence type="ECO:0000313" key="9">
    <source>
        <dbReference type="Proteomes" id="UP000010988"/>
    </source>
</evidence>
<dbReference type="InterPro" id="IPR015797">
    <property type="entry name" value="NUDIX_hydrolase-like_dom_sf"/>
</dbReference>
<keyword evidence="9" id="KW-1185">Reference proteome</keyword>
<feature type="domain" description="Nudix hydrolase" evidence="7">
    <location>
        <begin position="48"/>
        <end position="252"/>
    </location>
</feature>
<evidence type="ECO:0000256" key="5">
    <source>
        <dbReference type="ARBA" id="ARBA00022842"/>
    </source>
</evidence>
<evidence type="ECO:0000256" key="3">
    <source>
        <dbReference type="ARBA" id="ARBA00022723"/>
    </source>
</evidence>
<evidence type="ECO:0000256" key="4">
    <source>
        <dbReference type="ARBA" id="ARBA00022801"/>
    </source>
</evidence>
<dbReference type="STRING" id="1220583.GOACH_10_01640"/>
<dbReference type="Proteomes" id="UP000010988">
    <property type="component" value="Unassembled WGS sequence"/>
</dbReference>
<organism evidence="8 9">
    <name type="scientific">Gordonia aichiensis NBRC 108223</name>
    <dbReference type="NCBI Taxonomy" id="1220583"/>
    <lineage>
        <taxon>Bacteria</taxon>
        <taxon>Bacillati</taxon>
        <taxon>Actinomycetota</taxon>
        <taxon>Actinomycetes</taxon>
        <taxon>Mycobacteriales</taxon>
        <taxon>Gordoniaceae</taxon>
        <taxon>Gordonia</taxon>
    </lineage>
</organism>
<dbReference type="Gene3D" id="3.90.79.10">
    <property type="entry name" value="Nucleoside Triphosphate Pyrophosphohydrolase"/>
    <property type="match status" value="1"/>
</dbReference>
<dbReference type="PANTHER" id="PTHR12318">
    <property type="entry name" value="TESTOSTERONE-REGULATED PROTEIN RP2"/>
    <property type="match status" value="1"/>
</dbReference>
<comment type="cofactor">
    <cofactor evidence="2">
        <name>Mg(2+)</name>
        <dbReference type="ChEBI" id="CHEBI:18420"/>
    </cofactor>
</comment>
<dbReference type="PROSITE" id="PS51462">
    <property type="entry name" value="NUDIX"/>
    <property type="match status" value="1"/>
</dbReference>
<comment type="cofactor">
    <cofactor evidence="1">
        <name>Mn(2+)</name>
        <dbReference type="ChEBI" id="CHEBI:29035"/>
    </cofactor>
</comment>
<gene>
    <name evidence="8" type="ORF">GOACH_10_01640</name>
</gene>
<dbReference type="SUPFAM" id="SSF55811">
    <property type="entry name" value="Nudix"/>
    <property type="match status" value="1"/>
</dbReference>
<dbReference type="PANTHER" id="PTHR12318:SF0">
    <property type="entry name" value="ACYL-COENZYME A DIPHOSPHATASE NUDT19"/>
    <property type="match status" value="1"/>
</dbReference>
<keyword evidence="3" id="KW-0479">Metal-binding</keyword>
<name>L7KL27_9ACTN</name>
<dbReference type="AlphaFoldDB" id="L7KL27"/>
<comment type="caution">
    <text evidence="8">The sequence shown here is derived from an EMBL/GenBank/DDBJ whole genome shotgun (WGS) entry which is preliminary data.</text>
</comment>
<dbReference type="InterPro" id="IPR000086">
    <property type="entry name" value="NUDIX_hydrolase_dom"/>
</dbReference>
<evidence type="ECO:0000256" key="6">
    <source>
        <dbReference type="ARBA" id="ARBA00023211"/>
    </source>
</evidence>